<evidence type="ECO:0000313" key="2">
    <source>
        <dbReference type="Proteomes" id="UP001305414"/>
    </source>
</evidence>
<dbReference type="EMBL" id="JAWHQM010000060">
    <property type="protein sequence ID" value="KAK5635946.1"/>
    <property type="molecule type" value="Genomic_DNA"/>
</dbReference>
<comment type="caution">
    <text evidence="1">The sequence shown here is derived from an EMBL/GenBank/DDBJ whole genome shotgun (WGS) entry which is preliminary data.</text>
</comment>
<name>A0AAN7ZDA0_9PEZI</name>
<keyword evidence="2" id="KW-1185">Reference proteome</keyword>
<evidence type="ECO:0000313" key="1">
    <source>
        <dbReference type="EMBL" id="KAK5635946.1"/>
    </source>
</evidence>
<dbReference type="AlphaFoldDB" id="A0AAN7ZDA0"/>
<organism evidence="1 2">
    <name type="scientific">Xylaria bambusicola</name>
    <dbReference type="NCBI Taxonomy" id="326684"/>
    <lineage>
        <taxon>Eukaryota</taxon>
        <taxon>Fungi</taxon>
        <taxon>Dikarya</taxon>
        <taxon>Ascomycota</taxon>
        <taxon>Pezizomycotina</taxon>
        <taxon>Sordariomycetes</taxon>
        <taxon>Xylariomycetidae</taxon>
        <taxon>Xylariales</taxon>
        <taxon>Xylariaceae</taxon>
        <taxon>Xylaria</taxon>
    </lineage>
</organism>
<protein>
    <submittedName>
        <fullName evidence="1">Uncharacterized protein</fullName>
    </submittedName>
</protein>
<reference evidence="1 2" key="1">
    <citation type="submission" date="2023-10" db="EMBL/GenBank/DDBJ databases">
        <title>Draft genome sequence of Xylaria bambusicola isolate GMP-LS, the root and basal stem rot pathogen of sugarcane in Indonesia.</title>
        <authorList>
            <person name="Selvaraj P."/>
            <person name="Muralishankar V."/>
            <person name="Muruganantham S."/>
            <person name="Sp S."/>
            <person name="Haryani S."/>
            <person name="Lau K.J.X."/>
            <person name="Naqvi N.I."/>
        </authorList>
    </citation>
    <scope>NUCLEOTIDE SEQUENCE [LARGE SCALE GENOMIC DNA]</scope>
    <source>
        <strain evidence="1">GMP-LS</strain>
    </source>
</reference>
<gene>
    <name evidence="1" type="ORF">RRF57_011658</name>
</gene>
<dbReference type="Proteomes" id="UP001305414">
    <property type="component" value="Unassembled WGS sequence"/>
</dbReference>
<proteinExistence type="predicted"/>
<sequence length="73" mass="8494">MDPFNELPPELREEILIATNSKCSILQLIRASPTMPRQYVHSKEFIERKLFDVDAEFDDDMLNDAIAVIRFPV</sequence>
<accession>A0AAN7ZDA0</accession>